<dbReference type="PANTHER" id="PTHR43257">
    <property type="entry name" value="PYRUVATE DEHYDROGENASE E1 COMPONENT BETA SUBUNIT"/>
    <property type="match status" value="1"/>
</dbReference>
<comment type="caution">
    <text evidence="5">The sequence shown here is derived from an EMBL/GenBank/DDBJ whole genome shotgun (WGS) entry which is preliminary data.</text>
</comment>
<evidence type="ECO:0000313" key="5">
    <source>
        <dbReference type="EMBL" id="OXI43847.1"/>
    </source>
</evidence>
<dbReference type="Pfam" id="PF02779">
    <property type="entry name" value="Transket_pyr"/>
    <property type="match status" value="1"/>
</dbReference>
<dbReference type="SMART" id="SM00861">
    <property type="entry name" value="Transket_pyr"/>
    <property type="match status" value="1"/>
</dbReference>
<dbReference type="SUPFAM" id="SSF52518">
    <property type="entry name" value="Thiamin diphosphate-binding fold (THDP-binding)"/>
    <property type="match status" value="1"/>
</dbReference>
<evidence type="ECO:0000259" key="4">
    <source>
        <dbReference type="SMART" id="SM00861"/>
    </source>
</evidence>
<dbReference type="GO" id="GO:0016491">
    <property type="term" value="F:oxidoreductase activity"/>
    <property type="evidence" value="ECO:0007669"/>
    <property type="project" value="UniProtKB-KW"/>
</dbReference>
<feature type="domain" description="Transketolase-like pyrimidine-binding" evidence="4">
    <location>
        <begin position="6"/>
        <end position="181"/>
    </location>
</feature>
<dbReference type="InterPro" id="IPR005475">
    <property type="entry name" value="Transketolase-like_Pyr-bd"/>
</dbReference>
<keyword evidence="3" id="KW-0786">Thiamine pyrophosphate</keyword>
<dbReference type="FunFam" id="3.40.50.970:FF:000001">
    <property type="entry name" value="Pyruvate dehydrogenase E1 beta subunit"/>
    <property type="match status" value="1"/>
</dbReference>
<evidence type="ECO:0000256" key="1">
    <source>
        <dbReference type="ARBA" id="ARBA00001964"/>
    </source>
</evidence>
<dbReference type="InterPro" id="IPR029061">
    <property type="entry name" value="THDP-binding"/>
</dbReference>
<name>A0A228IN88_9BURK</name>
<dbReference type="NCBIfam" id="NF006667">
    <property type="entry name" value="PRK09212.1"/>
    <property type="match status" value="1"/>
</dbReference>
<dbReference type="Gene3D" id="3.40.50.970">
    <property type="match status" value="1"/>
</dbReference>
<evidence type="ECO:0000256" key="2">
    <source>
        <dbReference type="ARBA" id="ARBA00023002"/>
    </source>
</evidence>
<dbReference type="RefSeq" id="WP_089451750.1">
    <property type="nucleotide sequence ID" value="NZ_NKFA01000007.1"/>
</dbReference>
<keyword evidence="2" id="KW-0560">Oxidoreductase</keyword>
<dbReference type="SUPFAM" id="SSF52922">
    <property type="entry name" value="TK C-terminal domain-like"/>
    <property type="match status" value="1"/>
</dbReference>
<dbReference type="AlphaFoldDB" id="A0A228IN88"/>
<reference evidence="6" key="1">
    <citation type="submission" date="2017-06" db="EMBL/GenBank/DDBJ databases">
        <authorList>
            <person name="LiPuma J."/>
            <person name="Spilker T."/>
        </authorList>
    </citation>
    <scope>NUCLEOTIDE SEQUENCE [LARGE SCALE GENOMIC DNA]</scope>
    <source>
        <strain evidence="6">AU17325</strain>
    </source>
</reference>
<protein>
    <submittedName>
        <fullName evidence="5">Alpha-ketoacid dehydrogenase subunit beta</fullName>
    </submittedName>
</protein>
<dbReference type="Proteomes" id="UP000214600">
    <property type="component" value="Unassembled WGS sequence"/>
</dbReference>
<dbReference type="OrthoDB" id="9780894at2"/>
<dbReference type="Gene3D" id="3.40.50.920">
    <property type="match status" value="1"/>
</dbReference>
<dbReference type="InterPro" id="IPR010916">
    <property type="entry name" value="TonB_box_CS"/>
</dbReference>
<dbReference type="EMBL" id="NKFA01000007">
    <property type="protein sequence ID" value="OXI43847.1"/>
    <property type="molecule type" value="Genomic_DNA"/>
</dbReference>
<accession>A0A228IN88</accession>
<dbReference type="PROSITE" id="PS00430">
    <property type="entry name" value="TONB_DEPENDENT_REC_1"/>
    <property type="match status" value="1"/>
</dbReference>
<dbReference type="CDD" id="cd07036">
    <property type="entry name" value="TPP_PYR_E1-PDHc-beta_like"/>
    <property type="match status" value="1"/>
</dbReference>
<comment type="cofactor">
    <cofactor evidence="1">
        <name>thiamine diphosphate</name>
        <dbReference type="ChEBI" id="CHEBI:58937"/>
    </cofactor>
</comment>
<dbReference type="FunFam" id="3.40.50.920:FF:000001">
    <property type="entry name" value="Pyruvate dehydrogenase E1 beta subunit"/>
    <property type="match status" value="1"/>
</dbReference>
<dbReference type="PANTHER" id="PTHR43257:SF2">
    <property type="entry name" value="PYRUVATE DEHYDROGENASE E1 COMPONENT SUBUNIT BETA"/>
    <property type="match status" value="1"/>
</dbReference>
<dbReference type="InterPro" id="IPR009014">
    <property type="entry name" value="Transketo_C/PFOR_II"/>
</dbReference>
<reference evidence="5 6" key="2">
    <citation type="submission" date="2017-08" db="EMBL/GenBank/DDBJ databases">
        <title>WGS of novel Burkholderia cepaca complex species.</title>
        <authorList>
            <person name="Lipuma J."/>
            <person name="Spilker T."/>
        </authorList>
    </citation>
    <scope>NUCLEOTIDE SEQUENCE [LARGE SCALE GENOMIC DNA]</scope>
    <source>
        <strain evidence="5 6">AU17325</strain>
    </source>
</reference>
<sequence length="327" mass="35137">MTKTTITYRDALRQALRDAMQADDTVVVIGEEVGAYGGAYGVTKDLIKEFGVERLIDTPISEPAIVGAAIGAAMTGLRPVAELMYVDFLGMTMDQVGNQAAKIRYMFGGQIGVPMVLRTQGGTGRSAGAQHSQSLEALVMHTPGLRLAMPATASDAYHLLRHSLTLPDPVVFIEHKALYARKEEADLTAPIAPWGKAVVRRPGRDVTLVTYSRMLHVALKAAEALDKQGVDVEVIDLRTLNPLDMDTVTASVHRTGRAVVVSEAPITAGVAAELSARITEECFDFLEDPVIRIAGEDIPVSVSPELESASIPTVELLIESISRMYVS</sequence>
<organism evidence="5 6">
    <name type="scientific">Burkholderia aenigmatica</name>
    <dbReference type="NCBI Taxonomy" id="2015348"/>
    <lineage>
        <taxon>Bacteria</taxon>
        <taxon>Pseudomonadati</taxon>
        <taxon>Pseudomonadota</taxon>
        <taxon>Betaproteobacteria</taxon>
        <taxon>Burkholderiales</taxon>
        <taxon>Burkholderiaceae</taxon>
        <taxon>Burkholderia</taxon>
        <taxon>Burkholderia cepacia complex</taxon>
    </lineage>
</organism>
<dbReference type="Pfam" id="PF02780">
    <property type="entry name" value="Transketolase_C"/>
    <property type="match status" value="1"/>
</dbReference>
<evidence type="ECO:0000256" key="3">
    <source>
        <dbReference type="ARBA" id="ARBA00023052"/>
    </source>
</evidence>
<gene>
    <name evidence="5" type="ORF">CFB84_20140</name>
</gene>
<dbReference type="InterPro" id="IPR033248">
    <property type="entry name" value="Transketolase_C"/>
</dbReference>
<proteinExistence type="predicted"/>
<evidence type="ECO:0000313" key="6">
    <source>
        <dbReference type="Proteomes" id="UP000214600"/>
    </source>
</evidence>